<feature type="region of interest" description="Disordered" evidence="1">
    <location>
        <begin position="385"/>
        <end position="406"/>
    </location>
</feature>
<evidence type="ECO:0000256" key="1">
    <source>
        <dbReference type="SAM" id="MobiDB-lite"/>
    </source>
</evidence>
<protein>
    <submittedName>
        <fullName evidence="2">Uncharacterized protein</fullName>
    </submittedName>
</protein>
<organism evidence="2 3">
    <name type="scientific">Phyllosticta capitalensis</name>
    <dbReference type="NCBI Taxonomy" id="121624"/>
    <lineage>
        <taxon>Eukaryota</taxon>
        <taxon>Fungi</taxon>
        <taxon>Dikarya</taxon>
        <taxon>Ascomycota</taxon>
        <taxon>Pezizomycotina</taxon>
        <taxon>Dothideomycetes</taxon>
        <taxon>Dothideomycetes incertae sedis</taxon>
        <taxon>Botryosphaeriales</taxon>
        <taxon>Phyllostictaceae</taxon>
        <taxon>Phyllosticta</taxon>
    </lineage>
</organism>
<name>A0ABR1YFV3_9PEZI</name>
<feature type="compositionally biased region" description="Low complexity" evidence="1">
    <location>
        <begin position="20"/>
        <end position="54"/>
    </location>
</feature>
<reference evidence="2 3" key="1">
    <citation type="submission" date="2024-04" db="EMBL/GenBank/DDBJ databases">
        <title>Phyllosticta paracitricarpa is synonymous to the EU quarantine fungus P. citricarpa based on phylogenomic analyses.</title>
        <authorList>
            <consortium name="Lawrence Berkeley National Laboratory"/>
            <person name="Van Ingen-Buijs V.A."/>
            <person name="Van Westerhoven A.C."/>
            <person name="Haridas S."/>
            <person name="Skiadas P."/>
            <person name="Martin F."/>
            <person name="Groenewald J.Z."/>
            <person name="Crous P.W."/>
            <person name="Seidl M.F."/>
        </authorList>
    </citation>
    <scope>NUCLEOTIDE SEQUENCE [LARGE SCALE GENOMIC DNA]</scope>
    <source>
        <strain evidence="2 3">CBS 123374</strain>
    </source>
</reference>
<feature type="compositionally biased region" description="Acidic residues" evidence="1">
    <location>
        <begin position="556"/>
        <end position="576"/>
    </location>
</feature>
<feature type="compositionally biased region" description="Basic and acidic residues" evidence="1">
    <location>
        <begin position="543"/>
        <end position="555"/>
    </location>
</feature>
<proteinExistence type="predicted"/>
<dbReference type="EMBL" id="JBBWRZ010000009">
    <property type="protein sequence ID" value="KAK8228924.1"/>
    <property type="molecule type" value="Genomic_DNA"/>
</dbReference>
<gene>
    <name evidence="2" type="ORF">HDK90DRAFT_535882</name>
</gene>
<keyword evidence="3" id="KW-1185">Reference proteome</keyword>
<dbReference type="Proteomes" id="UP001492380">
    <property type="component" value="Unassembled WGS sequence"/>
</dbReference>
<feature type="region of interest" description="Disordered" evidence="1">
    <location>
        <begin position="531"/>
        <end position="618"/>
    </location>
</feature>
<sequence length="635" mass="67538">MATTATPKAFPHDEASEHNASASPSSSSSSSSTIGRSTATKNKSSSNTETASSTHDSGNSCSGGGVDPARTAAACNFDTTENTDTMNVADDDDAAAASLQLQSEQSIQLLRTRRPLLHHLHAGPSWLLQLPRPVAATRRGARGFYNVLINPRFRRWKDGEKKRRERGEEAVVEGSMWVARAMGRGKSLDSIEDVQELVGEIERLTTGRGGRRGTETAVIDAVVVSTLGKLSRDERDTLAQIDPDVPIFALKEAVAGINALDHFRHVSPIPPFSRQDPDWRAASLPPLPEWLAVSRLESLQSSTEPPSSCPLSATSTPPALLFAFAVPSPPCTPSSRAAPSKTQARAGGNSARALLHHNGWAPVGSASEGGAECIVFAAGNEHARDQHAAKGKSGQAKQDANADANDDYDDSAAALLSPDAIRAITYACPSLTVAAVMAPGVHAQGFNRRHARAQRLLRARYFIDAGCGDDADDDADRTRLREAAARSRRSDPHDDAWVRVHGNAGAGAHTPSGGAAARWYTPWRWPGAGVRWLTGRGGGEAGGDGRARGKKRGLDESDEEDEDEEEDELSGEGSENEDPKEALADEAAQDGVEIDASGPESHERDYINDDDDETVDPWAGVRRCRLGGGESILLS</sequence>
<comment type="caution">
    <text evidence="2">The sequence shown here is derived from an EMBL/GenBank/DDBJ whole genome shotgun (WGS) entry which is preliminary data.</text>
</comment>
<evidence type="ECO:0000313" key="3">
    <source>
        <dbReference type="Proteomes" id="UP001492380"/>
    </source>
</evidence>
<feature type="region of interest" description="Disordered" evidence="1">
    <location>
        <begin position="1"/>
        <end position="65"/>
    </location>
</feature>
<accession>A0ABR1YFV3</accession>
<evidence type="ECO:0000313" key="2">
    <source>
        <dbReference type="EMBL" id="KAK8228924.1"/>
    </source>
</evidence>